<organism evidence="1">
    <name type="scientific">viral metagenome</name>
    <dbReference type="NCBI Taxonomy" id="1070528"/>
    <lineage>
        <taxon>unclassified sequences</taxon>
        <taxon>metagenomes</taxon>
        <taxon>organismal metagenomes</taxon>
    </lineage>
</organism>
<protein>
    <submittedName>
        <fullName evidence="1">Putative head-tail connector</fullName>
    </submittedName>
</protein>
<sequence>MAVVSWALTDLEGVKRFIGISISDTTHNVLLQRLIDSASSYIEKATDRLLLARDFDKDVAADRENTWYNGDGSAVLFLRQYPVNSISAVEINGSALAAAGITDYYGSTGYALFERQGKLYYANGFTIGIQNIRVSYNAGYATDTPEREELRELCNALVALVHKSAVKGTLGFKSERIGLYAYTKGDLKGVDIFGVNGEEIIFRYKRKWGGQ</sequence>
<dbReference type="EMBL" id="MT143917">
    <property type="protein sequence ID" value="QJH92753.1"/>
    <property type="molecule type" value="Genomic_DNA"/>
</dbReference>
<evidence type="ECO:0000313" key="2">
    <source>
        <dbReference type="EMBL" id="QJH92753.1"/>
    </source>
</evidence>
<gene>
    <name evidence="2" type="ORF">MM171A02433_0005</name>
    <name evidence="1" type="ORF">MM171B00540_0017</name>
</gene>
<accession>A0A6M3M9F9</accession>
<name>A0A6M3M9F9_9ZZZZ</name>
<evidence type="ECO:0000313" key="1">
    <source>
        <dbReference type="EMBL" id="QJB03878.1"/>
    </source>
</evidence>
<reference evidence="1" key="1">
    <citation type="submission" date="2020-03" db="EMBL/GenBank/DDBJ databases">
        <title>The deep terrestrial virosphere.</title>
        <authorList>
            <person name="Holmfeldt K."/>
            <person name="Nilsson E."/>
            <person name="Simone D."/>
            <person name="Lopez-Fernandez M."/>
            <person name="Wu X."/>
            <person name="de Brujin I."/>
            <person name="Lundin D."/>
            <person name="Andersson A."/>
            <person name="Bertilsson S."/>
            <person name="Dopson M."/>
        </authorList>
    </citation>
    <scope>NUCLEOTIDE SEQUENCE</scope>
    <source>
        <strain evidence="2">MM171A02433</strain>
        <strain evidence="1">MM171B00540</strain>
    </source>
</reference>
<proteinExistence type="predicted"/>
<dbReference type="EMBL" id="MT143864">
    <property type="protein sequence ID" value="QJB03878.1"/>
    <property type="molecule type" value="Genomic_DNA"/>
</dbReference>
<dbReference type="CDD" id="cd08054">
    <property type="entry name" value="gp6"/>
    <property type="match status" value="1"/>
</dbReference>
<dbReference type="AlphaFoldDB" id="A0A6M3M9F9"/>